<feature type="compositionally biased region" description="Low complexity" evidence="1">
    <location>
        <begin position="944"/>
        <end position="962"/>
    </location>
</feature>
<feature type="compositionally biased region" description="Polar residues" evidence="1">
    <location>
        <begin position="1339"/>
        <end position="1349"/>
    </location>
</feature>
<dbReference type="GeneID" id="37015590"/>
<dbReference type="RefSeq" id="XP_025347386.1">
    <property type="nucleotide sequence ID" value="XM_025493856.1"/>
</dbReference>
<dbReference type="Proteomes" id="UP000245942">
    <property type="component" value="Unassembled WGS sequence"/>
</dbReference>
<feature type="compositionally biased region" description="Polar residues" evidence="1">
    <location>
        <begin position="907"/>
        <end position="935"/>
    </location>
</feature>
<feature type="region of interest" description="Disordered" evidence="1">
    <location>
        <begin position="751"/>
        <end position="804"/>
    </location>
</feature>
<feature type="region of interest" description="Disordered" evidence="1">
    <location>
        <begin position="473"/>
        <end position="512"/>
    </location>
</feature>
<proteinExistence type="predicted"/>
<feature type="compositionally biased region" description="Polar residues" evidence="1">
    <location>
        <begin position="413"/>
        <end position="422"/>
    </location>
</feature>
<feature type="region of interest" description="Disordered" evidence="1">
    <location>
        <begin position="1571"/>
        <end position="1623"/>
    </location>
</feature>
<feature type="region of interest" description="Disordered" evidence="1">
    <location>
        <begin position="1329"/>
        <end position="1359"/>
    </location>
</feature>
<sequence length="1690" mass="180293">MLQGVRCALNTAMVQLASVESPSADVSLDQTALHASNASSTMYRRQSGVPIASSRIGESSRAFPWTPLSPPVISPCNWPSYRSASSSSSGEQGSKPSSPTSSRSLLSPEVQFASQDGGRNRRPATAAAASSSPLCASALSPRALTSLPSSPLSSASSGAGSASGTSAQSSGLFEASKNGSNVTRQHEAHQQPGQGQDFWVDEDGQMVFRILPLLGSHVPSGACADVEHQEKHAEDAQSGEFDSCPISPGCPLRRDQRHLQQVIEHSDEGSEQDEPFWPSLLPSTLSHESPSGAPSRARVTFGPLQLHKPLPPVAGRGRPRKKASYPSIGKSDTRNHQQFVDSDAVAQGLLQHLPHRSNSISPIHTPVLRRGRSDPGTDSSWQPRVHGVFSPQRACSLEAIRSEDEPPAVPAKSSPSGLLTQSHRPHNQPERPLRPILQRSQSTRDLRTAAHAPHCQLLQARSQTRCEIPQVYNHQQGSSPSAQLHSTPQRPRPSSTVRPHTSPSLSPTELKNSRSLLSIRSGSFSALSPVAEQAELQELDNSHDDPSVVSHTPGELSARIAHYLSRRDKLRPQPLLLVPLRQATSFETELQSASNTTSPSFDLPSPFLANILSKENSIGQNTMFKSHVLGSPIHSSPSPRRSSETDSGSPGLAQRRLSPNLRRVQIESQPGFYDPRVVVPVEESDVPVAPLRELCFDQHSSTGAGQRQGLEEEQVGSFRSASADLGMRRSDASAWNVSYLPANSDSLGHVSLHGHHHGASTTFQVQTSSPDSDFDYDSDTSPPLQRPSYHKRSSFSQYKKGDDLPGAKARRVLGLNKNAGWEIGEDASEGEDHDARVAEGSERKLFRLRRRPRASLEGSEHGNALAKLFGHKHSSPAAHGLSSSESREGSDARRQRPSLHGLLGSHHSFTATDSNTHPWSLPSSRKPSFAPSESSHGPVVATKTSGSFSSGTRPSTSSSTSSDRVPLTGLSGTTPARSTPHGQIGSFNARGNGLTSSTRLYLDDSIDAGSSASLPLPQTAVQPYPNLNVTSTPPPVPLKSIAMGVSRDACSTSVSNESSPTASRIDTYLRRFKPGHAHSSVPRCYQRNQSLPSPTLPRHTLVSAPNSPSGVAAAVLPSPSPHIGARDLMLWERTLENSQKDASWHSMIEHRPRIRQASEGERTPAFSQQASPLIGKCGHDGSMQHALHFDTPKKSGRGGLATSNVTPSTVYSSSPASTLWSPETRPSRSQMLSPGTSKYDSELEDQTIVGEEFLAAGPALHGKHSGADASVVHSMRYISDDDNSPTLGRMALLPETEGDYSSSEEGVEMLEESSGCGEDTRVRMAQAKALGSPVRTRPLTISKSHSGVRSKSESAPMVSLWSADSIKKVSSPDGELGSLSSPLIRKEIIAPRSSDGSQHSSEVSSKRTSSSSADSGRSGKSDEAEASTAPLMSSKGAASAGAVVQSINSTLSLKQRGASRLASLHPKSPSSGPPTPLSREEIPTDAFPIDETECDFLLDWAEQQGRDGELEVPLGFDLDFSLESSLGLFDASVSSTAAGLLHDEGDNEGEYEATQMLRSKSAPSVFGGIGMSSAAPVSRDNTARRTSPIGSHRSDLSSEWKDGEGDCPSGAGTGVGAERDAVRSTGEKGGLLLILPPSASSAVFKIGPSFQHASVQTRQQQQRYDTSPDVLLDHHLEGFGFDAPRERERK</sequence>
<protein>
    <submittedName>
        <fullName evidence="2">Uncharacterized protein</fullName>
    </submittedName>
</protein>
<feature type="region of interest" description="Disordered" evidence="1">
    <location>
        <begin position="355"/>
        <end position="387"/>
    </location>
</feature>
<dbReference type="EMBL" id="KZ819328">
    <property type="protein sequence ID" value="PWN20226.1"/>
    <property type="molecule type" value="Genomic_DNA"/>
</dbReference>
<dbReference type="OrthoDB" id="3367080at2759"/>
<organism evidence="2 3">
    <name type="scientific">Pseudomicrostroma glucosiphilum</name>
    <dbReference type="NCBI Taxonomy" id="1684307"/>
    <lineage>
        <taxon>Eukaryota</taxon>
        <taxon>Fungi</taxon>
        <taxon>Dikarya</taxon>
        <taxon>Basidiomycota</taxon>
        <taxon>Ustilaginomycotina</taxon>
        <taxon>Exobasidiomycetes</taxon>
        <taxon>Microstromatales</taxon>
        <taxon>Microstromatales incertae sedis</taxon>
        <taxon>Pseudomicrostroma</taxon>
    </lineage>
</organism>
<feature type="region of interest" description="Disordered" evidence="1">
    <location>
        <begin position="81"/>
        <end position="132"/>
    </location>
</feature>
<feature type="region of interest" description="Disordered" evidence="1">
    <location>
        <begin position="872"/>
        <end position="992"/>
    </location>
</feature>
<evidence type="ECO:0000313" key="3">
    <source>
        <dbReference type="Proteomes" id="UP000245942"/>
    </source>
</evidence>
<feature type="compositionally biased region" description="Low complexity" evidence="1">
    <location>
        <begin position="81"/>
        <end position="108"/>
    </location>
</feature>
<feature type="region of interest" description="Disordered" evidence="1">
    <location>
        <begin position="264"/>
        <end position="336"/>
    </location>
</feature>
<feature type="compositionally biased region" description="Basic and acidic residues" evidence="1">
    <location>
        <begin position="885"/>
        <end position="894"/>
    </location>
</feature>
<feature type="compositionally biased region" description="Basic and acidic residues" evidence="1">
    <location>
        <begin position="1592"/>
        <end position="1604"/>
    </location>
</feature>
<feature type="region of interest" description="Disordered" evidence="1">
    <location>
        <begin position="401"/>
        <end position="436"/>
    </location>
</feature>
<feature type="region of interest" description="Disordered" evidence="1">
    <location>
        <begin position="1455"/>
        <end position="1488"/>
    </location>
</feature>
<evidence type="ECO:0000313" key="2">
    <source>
        <dbReference type="EMBL" id="PWN20226.1"/>
    </source>
</evidence>
<feature type="region of interest" description="Disordered" evidence="1">
    <location>
        <begin position="628"/>
        <end position="661"/>
    </location>
</feature>
<feature type="compositionally biased region" description="Low complexity" evidence="1">
    <location>
        <begin position="1400"/>
        <end position="1416"/>
    </location>
</feature>
<feature type="compositionally biased region" description="Low complexity" evidence="1">
    <location>
        <begin position="146"/>
        <end position="172"/>
    </location>
</feature>
<feature type="region of interest" description="Disordered" evidence="1">
    <location>
        <begin position="1156"/>
        <end position="1241"/>
    </location>
</feature>
<feature type="region of interest" description="Disordered" evidence="1">
    <location>
        <begin position="146"/>
        <end position="198"/>
    </location>
</feature>
<feature type="compositionally biased region" description="Polar residues" evidence="1">
    <location>
        <begin position="970"/>
        <end position="981"/>
    </location>
</feature>
<name>A0A316U4P8_9BASI</name>
<feature type="compositionally biased region" description="Polar residues" evidence="1">
    <location>
        <begin position="1201"/>
        <end position="1221"/>
    </location>
</feature>
<reference evidence="2 3" key="1">
    <citation type="journal article" date="2018" name="Mol. Biol. Evol.">
        <title>Broad Genomic Sampling Reveals a Smut Pathogenic Ancestry of the Fungal Clade Ustilaginomycotina.</title>
        <authorList>
            <person name="Kijpornyongpan T."/>
            <person name="Mondo S.J."/>
            <person name="Barry K."/>
            <person name="Sandor L."/>
            <person name="Lee J."/>
            <person name="Lipzen A."/>
            <person name="Pangilinan J."/>
            <person name="LaButti K."/>
            <person name="Hainaut M."/>
            <person name="Henrissat B."/>
            <person name="Grigoriev I.V."/>
            <person name="Spatafora J.W."/>
            <person name="Aime M.C."/>
        </authorList>
    </citation>
    <scope>NUCLEOTIDE SEQUENCE [LARGE SCALE GENOMIC DNA]</scope>
    <source>
        <strain evidence="2 3">MCA 4718</strain>
    </source>
</reference>
<feature type="region of interest" description="Disordered" evidence="1">
    <location>
        <begin position="1387"/>
        <end position="1439"/>
    </location>
</feature>
<feature type="compositionally biased region" description="Polar residues" evidence="1">
    <location>
        <begin position="1227"/>
        <end position="1238"/>
    </location>
</feature>
<gene>
    <name evidence="2" type="ORF">BCV69DRAFT_293991</name>
</gene>
<keyword evidence="3" id="KW-1185">Reference proteome</keyword>
<feature type="compositionally biased region" description="Low complexity" evidence="1">
    <location>
        <begin position="123"/>
        <end position="132"/>
    </location>
</feature>
<accession>A0A316U4P8</accession>
<evidence type="ECO:0000256" key="1">
    <source>
        <dbReference type="SAM" id="MobiDB-lite"/>
    </source>
</evidence>